<feature type="region of interest" description="Disordered" evidence="5">
    <location>
        <begin position="590"/>
        <end position="699"/>
    </location>
</feature>
<evidence type="ECO:0000256" key="1">
    <source>
        <dbReference type="ARBA" id="ARBA00006518"/>
    </source>
</evidence>
<dbReference type="EMBL" id="NPIC01000002">
    <property type="protein sequence ID" value="RDL39591.1"/>
    <property type="molecule type" value="Genomic_DNA"/>
</dbReference>
<dbReference type="Pfam" id="PF20654">
    <property type="entry name" value="Sec3_C-term"/>
    <property type="match status" value="1"/>
</dbReference>
<feature type="compositionally biased region" description="Basic and acidic residues" evidence="5">
    <location>
        <begin position="498"/>
        <end position="512"/>
    </location>
</feature>
<dbReference type="Proteomes" id="UP000254866">
    <property type="component" value="Unassembled WGS sequence"/>
</dbReference>
<dbReference type="Pfam" id="PF09763">
    <property type="entry name" value="Sec3_CC"/>
    <property type="match status" value="1"/>
</dbReference>
<dbReference type="InterPro" id="IPR028258">
    <property type="entry name" value="Sec3-PIP2_bind"/>
</dbReference>
<protein>
    <recommendedName>
        <fullName evidence="6">Exocyst complex component Sec3 PIP2-binding N-terminal domain-containing protein</fullName>
    </recommendedName>
</protein>
<dbReference type="PANTHER" id="PTHR16092:SF14">
    <property type="entry name" value="EXOCYST COMPLEX COMPONENT 1 ISOFORM X1"/>
    <property type="match status" value="1"/>
</dbReference>
<feature type="region of interest" description="Disordered" evidence="5">
    <location>
        <begin position="877"/>
        <end position="904"/>
    </location>
</feature>
<evidence type="ECO:0000256" key="4">
    <source>
        <dbReference type="ARBA" id="ARBA00023054"/>
    </source>
</evidence>
<evidence type="ECO:0000313" key="8">
    <source>
        <dbReference type="Proteomes" id="UP000254866"/>
    </source>
</evidence>
<evidence type="ECO:0000256" key="3">
    <source>
        <dbReference type="ARBA" id="ARBA00022483"/>
    </source>
</evidence>
<gene>
    <name evidence="7" type="ORF">BP5553_03931</name>
</gene>
<comment type="similarity">
    <text evidence="1">Belongs to the SEC3 family.</text>
</comment>
<feature type="compositionally biased region" description="Basic and acidic residues" evidence="5">
    <location>
        <begin position="454"/>
        <end position="481"/>
    </location>
</feature>
<feature type="compositionally biased region" description="Basic and acidic residues" evidence="5">
    <location>
        <begin position="230"/>
        <end position="260"/>
    </location>
</feature>
<dbReference type="RefSeq" id="XP_031872247.1">
    <property type="nucleotide sequence ID" value="XM_032012554.1"/>
</dbReference>
<keyword evidence="3" id="KW-0268">Exocytosis</keyword>
<dbReference type="OrthoDB" id="27109at2759"/>
<name>A0A370TVN8_9HELO</name>
<proteinExistence type="inferred from homology"/>
<evidence type="ECO:0000256" key="2">
    <source>
        <dbReference type="ARBA" id="ARBA00022448"/>
    </source>
</evidence>
<dbReference type="FunFam" id="2.30.29.90:FF:000003">
    <property type="entry name" value="Exocyst complex component Sec3"/>
    <property type="match status" value="1"/>
</dbReference>
<reference evidence="7 8" key="1">
    <citation type="journal article" date="2018" name="IMA Fungus">
        <title>IMA Genome-F 9: Draft genome sequence of Annulohypoxylon stygium, Aspergillus mulundensis, Berkeleyomyces basicola (syn. Thielaviopsis basicola), Ceratocystis smalleyi, two Cercospora beticola strains, Coleophoma cylindrospora, Fusarium fracticaudum, Phialophora cf. hyalina, and Morchella septimelata.</title>
        <authorList>
            <person name="Wingfield B.D."/>
            <person name="Bills G.F."/>
            <person name="Dong Y."/>
            <person name="Huang W."/>
            <person name="Nel W.J."/>
            <person name="Swalarsk-Parry B.S."/>
            <person name="Vaghefi N."/>
            <person name="Wilken P.M."/>
            <person name="An Z."/>
            <person name="de Beer Z.W."/>
            <person name="De Vos L."/>
            <person name="Chen L."/>
            <person name="Duong T.A."/>
            <person name="Gao Y."/>
            <person name="Hammerbacher A."/>
            <person name="Kikkert J.R."/>
            <person name="Li Y."/>
            <person name="Li H."/>
            <person name="Li K."/>
            <person name="Li Q."/>
            <person name="Liu X."/>
            <person name="Ma X."/>
            <person name="Naidoo K."/>
            <person name="Pethybridge S.J."/>
            <person name="Sun J."/>
            <person name="Steenkamp E.T."/>
            <person name="van der Nest M.A."/>
            <person name="van Wyk S."/>
            <person name="Wingfield M.J."/>
            <person name="Xiong C."/>
            <person name="Yue Q."/>
            <person name="Zhang X."/>
        </authorList>
    </citation>
    <scope>NUCLEOTIDE SEQUENCE [LARGE SCALE GENOMIC DNA]</scope>
    <source>
        <strain evidence="7 8">BP 5553</strain>
    </source>
</reference>
<feature type="compositionally biased region" description="Pro residues" evidence="5">
    <location>
        <begin position="637"/>
        <end position="647"/>
    </location>
</feature>
<keyword evidence="2" id="KW-0813">Transport</keyword>
<accession>A0A370TVN8</accession>
<feature type="compositionally biased region" description="Low complexity" evidence="5">
    <location>
        <begin position="289"/>
        <end position="319"/>
    </location>
</feature>
<feature type="compositionally biased region" description="Pro residues" evidence="5">
    <location>
        <begin position="529"/>
        <end position="544"/>
    </location>
</feature>
<evidence type="ECO:0000256" key="5">
    <source>
        <dbReference type="SAM" id="MobiDB-lite"/>
    </source>
</evidence>
<evidence type="ECO:0000313" key="7">
    <source>
        <dbReference type="EMBL" id="RDL39591.1"/>
    </source>
</evidence>
<keyword evidence="4" id="KW-0175">Coiled coil</keyword>
<feature type="compositionally biased region" description="Basic and acidic residues" evidence="5">
    <location>
        <begin position="681"/>
        <end position="692"/>
    </location>
</feature>
<dbReference type="STRING" id="2656787.A0A370TVN8"/>
<dbReference type="Pfam" id="PF15277">
    <property type="entry name" value="Sec3-PIP2_bind"/>
    <property type="match status" value="1"/>
</dbReference>
<dbReference type="GO" id="GO:0005886">
    <property type="term" value="C:plasma membrane"/>
    <property type="evidence" value="ECO:0007669"/>
    <property type="project" value="TreeGrafter"/>
</dbReference>
<feature type="region of interest" description="Disordered" evidence="5">
    <location>
        <begin position="199"/>
        <end position="565"/>
    </location>
</feature>
<sequence>MEGSSQNGPGGVNGDSSMTRAERFENEKRRIIETCFGKKDEDGSLLESYITHIRITEDAAYPSSPPPLNSNPETKKPRLVIVAVRKSGRVRMHKARENANGSFSIGKTWMLDDLTAVKSYSGSTPSNLEEEQHKQWAGGTGFVVTIGKPYYWQANTQKEKQFFIASLVKIYTKYTGGKTPELVGFDPRERDQLLGVSAAAAGTRPSPPSLPPAGGQGPRPPYGQAQNRPLRPEPPQERALRPEKSQDRVLRPEPSQERVLRPQPSRDAVQRPQGRMPPPGGSTGGSFNSQSSRPDIRSRSPSSSMESGGPGPQQALPPLRRFPGPNQSPESFGRGDDSRRVPSATQSPELFGRNGDTPNIPPRSRGGSNGTPNAPGRFPDRSITPNSQRAITPDNGMFGTKDTLNDAPPIPAPLALPPERRRPALSNINDSSRQRGLNIPDESIIPAPLASPGMRRDRERDELRPPARNSERTTPRERDANFHMTSIQPSIDATIKSETPRKLSGDTGRSESMKSSSSIPAVVSAQPPAATPEPPVPVVPQMPPEPEEPDEESRPGLGPMIKKKSKGDIANTFLKAAKTTNALNAFKARAGGAAERLREMQAKSPEGPDGISGVVPAPSLVRGMSGGDSTAAATPSTPAPDKAPPPKQADSIPEVKITVPQSSSASKSAEIPLQPPQDNAVSDKSKAREVRRPKPVSETMQKELASLGVDPSVLGGRGSEVVDFWEQFGWVGDGIRTKNIDQMQEEIERELNKVQAGGWLAKLDEEDDRIEAVKSGLDKCIEECDELDGLLTLYSVELSTLNEDIAYIEAQSQGLQVQTANQKLLQAELTSLLDTISISSDQLGSLREASLESPQGLEQIETSLVTLFKAMLTIDPSLGSSGPRPSEDGSLGSGKPGGIGSSEIGSMRVLQEKKDVYRDESAMFLRRLKPFLQVKFGAAIDETRKALEREKGSNLTRAAGKVKLDPRNHDLSREILWRYSPLMLFSREADKPEWEDLIKTYEMVSRPLYQDEFRDAVFSWKRIAKKPTGDEAEILFTSQIEKQAEGIATTARKLTVKRSQTLAKSLRSPIGDNTSKTAIDKAPDGRLQPYEVFVGTLDEMVPIMSMEQNFVVEFFHITSLEQSDFPDAVAAAPPDKRRGPDLRRPRVMDPDRDLAKLVVQSMEEIYSFFAGDMQALVDWALQADPMQGIGLIAAIERKLTDLEESSQEYLTRTLQKLHTRILGLFNKLLDEQIRAIEDTKVKIKKRKGVIGFIRIFPSFSLAVETMLVSANGLEIRETVNHAYTRINKTMFESLKVIARENPGAQTAGADPEDKEALNYQILLIENMNHYLEEVDTRGNPVLEDWKQNAAQEMEEHMSLYLGAVIRRPLGKLLDFLESTESLMVSQQAGEPASKIASMPSHSKSTFKKILAGYDSKEIKRGIETLKKRVEKHFGDADDPGLSRALVAKVIQNCEKYYENVGDRILTISRDVYDGDVISEWTKADVSTAFRK</sequence>
<dbReference type="Gene3D" id="2.30.29.90">
    <property type="match status" value="1"/>
</dbReference>
<dbReference type="GO" id="GO:0000145">
    <property type="term" value="C:exocyst"/>
    <property type="evidence" value="ECO:0007669"/>
    <property type="project" value="InterPro"/>
</dbReference>
<dbReference type="GO" id="GO:0006887">
    <property type="term" value="P:exocytosis"/>
    <property type="evidence" value="ECO:0007669"/>
    <property type="project" value="UniProtKB-KW"/>
</dbReference>
<evidence type="ECO:0000259" key="6">
    <source>
        <dbReference type="SMART" id="SM01313"/>
    </source>
</evidence>
<dbReference type="GeneID" id="43596780"/>
<feature type="compositionally biased region" description="Polar residues" evidence="5">
    <location>
        <begin position="426"/>
        <end position="435"/>
    </location>
</feature>
<organism evidence="7 8">
    <name type="scientific">Venustampulla echinocandica</name>
    <dbReference type="NCBI Taxonomy" id="2656787"/>
    <lineage>
        <taxon>Eukaryota</taxon>
        <taxon>Fungi</taxon>
        <taxon>Dikarya</taxon>
        <taxon>Ascomycota</taxon>
        <taxon>Pezizomycotina</taxon>
        <taxon>Leotiomycetes</taxon>
        <taxon>Helotiales</taxon>
        <taxon>Pleuroascaceae</taxon>
        <taxon>Venustampulla</taxon>
    </lineage>
</organism>
<dbReference type="InterPro" id="IPR019160">
    <property type="entry name" value="Sec3_CC"/>
</dbReference>
<feature type="region of interest" description="Disordered" evidence="5">
    <location>
        <begin position="1"/>
        <end position="25"/>
    </location>
</feature>
<keyword evidence="8" id="KW-1185">Reference proteome</keyword>
<dbReference type="GO" id="GO:0006893">
    <property type="term" value="P:Golgi to plasma membrane transport"/>
    <property type="evidence" value="ECO:0007669"/>
    <property type="project" value="TreeGrafter"/>
</dbReference>
<dbReference type="GO" id="GO:0005546">
    <property type="term" value="F:phosphatidylinositol-4,5-bisphosphate binding"/>
    <property type="evidence" value="ECO:0007669"/>
    <property type="project" value="TreeGrafter"/>
</dbReference>
<feature type="domain" description="Exocyst complex component Sec3 PIP2-binding N-terminal" evidence="6">
    <location>
        <begin position="73"/>
        <end position="174"/>
    </location>
</feature>
<dbReference type="PANTHER" id="PTHR16092">
    <property type="entry name" value="SEC3/SYNTAXIN-RELATED"/>
    <property type="match status" value="1"/>
</dbReference>
<dbReference type="SMART" id="SM01313">
    <property type="entry name" value="Sec3-PIP2_bind"/>
    <property type="match status" value="1"/>
</dbReference>
<feature type="compositionally biased region" description="Gly residues" evidence="5">
    <location>
        <begin position="891"/>
        <end position="900"/>
    </location>
</feature>
<dbReference type="InterPro" id="IPR048628">
    <property type="entry name" value="Sec3_C"/>
</dbReference>
<dbReference type="CDD" id="cd13315">
    <property type="entry name" value="PH_Sec3"/>
    <property type="match status" value="1"/>
</dbReference>
<comment type="caution">
    <text evidence="7">The sequence shown here is derived from an EMBL/GenBank/DDBJ whole genome shotgun (WGS) entry which is preliminary data.</text>
</comment>